<dbReference type="EMBL" id="LQBQ01000020">
    <property type="protein sequence ID" value="KUJ78455.1"/>
    <property type="molecule type" value="Genomic_DNA"/>
</dbReference>
<dbReference type="AlphaFoldDB" id="A0A0X3TRU4"/>
<evidence type="ECO:0000313" key="2">
    <source>
        <dbReference type="Proteomes" id="UP000053791"/>
    </source>
</evidence>
<reference evidence="1 2" key="1">
    <citation type="submission" date="2015-12" db="EMBL/GenBank/DDBJ databases">
        <authorList>
            <person name="Shamseldin A."/>
            <person name="Moawad H."/>
            <person name="Abd El-Rahim W.M."/>
            <person name="Sadowsky M.J."/>
        </authorList>
    </citation>
    <scope>NUCLEOTIDE SEQUENCE [LARGE SCALE GENOMIC DNA]</scope>
    <source>
        <strain evidence="1 2">ZGT118</strain>
    </source>
</reference>
<gene>
    <name evidence="1" type="ORF">AVO45_19160</name>
</gene>
<organism evidence="1 2">
    <name type="scientific">Ruegeria marisrubri</name>
    <dbReference type="NCBI Taxonomy" id="1685379"/>
    <lineage>
        <taxon>Bacteria</taxon>
        <taxon>Pseudomonadati</taxon>
        <taxon>Pseudomonadota</taxon>
        <taxon>Alphaproteobacteria</taxon>
        <taxon>Rhodobacterales</taxon>
        <taxon>Roseobacteraceae</taxon>
        <taxon>Ruegeria</taxon>
    </lineage>
</organism>
<evidence type="ECO:0000313" key="1">
    <source>
        <dbReference type="EMBL" id="KUJ78455.1"/>
    </source>
</evidence>
<comment type="caution">
    <text evidence="1">The sequence shown here is derived from an EMBL/GenBank/DDBJ whole genome shotgun (WGS) entry which is preliminary data.</text>
</comment>
<keyword evidence="2" id="KW-1185">Reference proteome</keyword>
<protein>
    <submittedName>
        <fullName evidence="1">Uncharacterized protein</fullName>
    </submittedName>
</protein>
<accession>A0A0X3TRU4</accession>
<name>A0A0X3TRU4_9RHOB</name>
<sequence length="84" mass="9473">MQTYLLMTCMTFAARSAPADERYGDPVAHVPVPYVFANRLDHAGQFVARDVRKYDIAVVTHPTVPVATTDASRFDLEDDTMRLR</sequence>
<proteinExistence type="predicted"/>
<dbReference type="Proteomes" id="UP000053791">
    <property type="component" value="Unassembled WGS sequence"/>
</dbReference>